<reference evidence="1 2" key="1">
    <citation type="submission" date="2016-10" db="EMBL/GenBank/DDBJ databases">
        <authorList>
            <person name="de Groot N.N."/>
        </authorList>
    </citation>
    <scope>NUCLEOTIDE SEQUENCE [LARGE SCALE GENOMIC DNA]</scope>
    <source>
        <strain evidence="1">1</strain>
    </source>
</reference>
<protein>
    <submittedName>
        <fullName evidence="1">Uncharacterized protein</fullName>
    </submittedName>
</protein>
<evidence type="ECO:0000313" key="1">
    <source>
        <dbReference type="EMBL" id="SCZ85453.1"/>
    </source>
</evidence>
<keyword evidence="2" id="KW-1185">Reference proteome</keyword>
<proteinExistence type="predicted"/>
<organism evidence="1 2">
    <name type="scientific">Nitrosomonas mobilis</name>
    <dbReference type="NCBI Taxonomy" id="51642"/>
    <lineage>
        <taxon>Bacteria</taxon>
        <taxon>Pseudomonadati</taxon>
        <taxon>Pseudomonadota</taxon>
        <taxon>Betaproteobacteria</taxon>
        <taxon>Nitrosomonadales</taxon>
        <taxon>Nitrosomonadaceae</taxon>
        <taxon>Nitrosomonas</taxon>
    </lineage>
</organism>
<sequence length="55" mass="6418">MRDLYKTPIVEKLIIYNQLDKAYDENFCNSLIELITDPGQFDIASYQNEGAPLHR</sequence>
<dbReference type="AlphaFoldDB" id="A0A1G5SE35"/>
<name>A0A1G5SE35_9PROT</name>
<evidence type="ECO:0000313" key="2">
    <source>
        <dbReference type="Proteomes" id="UP000198729"/>
    </source>
</evidence>
<dbReference type="EMBL" id="FMWO01000045">
    <property type="protein sequence ID" value="SCZ85453.1"/>
    <property type="molecule type" value="Genomic_DNA"/>
</dbReference>
<dbReference type="Proteomes" id="UP000198729">
    <property type="component" value="Unassembled WGS sequence"/>
</dbReference>
<accession>A0A1G5SE35</accession>
<gene>
    <name evidence="1" type="ORF">NSMM_380075</name>
</gene>